<dbReference type="InterPro" id="IPR002867">
    <property type="entry name" value="IBR_dom"/>
</dbReference>
<evidence type="ECO:0000256" key="6">
    <source>
        <dbReference type="ARBA" id="ARBA00022786"/>
    </source>
</evidence>
<evidence type="ECO:0000313" key="11">
    <source>
        <dbReference type="Proteomes" id="UP000663891"/>
    </source>
</evidence>
<evidence type="ECO:0000256" key="1">
    <source>
        <dbReference type="ARBA" id="ARBA00004906"/>
    </source>
</evidence>
<dbReference type="Proteomes" id="UP000663881">
    <property type="component" value="Unassembled WGS sequence"/>
</dbReference>
<keyword evidence="7" id="KW-0862">Zinc</keyword>
<reference evidence="9" key="1">
    <citation type="submission" date="2021-02" db="EMBL/GenBank/DDBJ databases">
        <authorList>
            <person name="Nowell W R."/>
        </authorList>
    </citation>
    <scope>NUCLEOTIDE SEQUENCE</scope>
</reference>
<evidence type="ECO:0000256" key="2">
    <source>
        <dbReference type="ARBA" id="ARBA00022679"/>
    </source>
</evidence>
<evidence type="ECO:0000259" key="8">
    <source>
        <dbReference type="PROSITE" id="PS51873"/>
    </source>
</evidence>
<dbReference type="InterPro" id="IPR047546">
    <property type="entry name" value="Rcat_RBR_RNF216"/>
</dbReference>
<dbReference type="PANTHER" id="PTHR22770">
    <property type="entry name" value="UBIQUITIN CONJUGATING ENZYME 7 INTERACTING PROTEIN-RELATED"/>
    <property type="match status" value="1"/>
</dbReference>
<name>A0A813YJX9_9BILA</name>
<comment type="pathway">
    <text evidence="1">Protein modification; protein ubiquitination.</text>
</comment>
<evidence type="ECO:0000313" key="10">
    <source>
        <dbReference type="EMBL" id="CAF3963469.1"/>
    </source>
</evidence>
<dbReference type="GO" id="GO:0008270">
    <property type="term" value="F:zinc ion binding"/>
    <property type="evidence" value="ECO:0007669"/>
    <property type="project" value="UniProtKB-KW"/>
</dbReference>
<keyword evidence="6" id="KW-0833">Ubl conjugation pathway</keyword>
<sequence length="702" mass="80876">MNYLDFNEIDHSPNIPSTNIQTTTTTTTTTTLVNQQAKDLSDWRNIQLGTTPTIFDRFWMPTTVNPWTAPNTPIYPSLYNQQATLAYPTYPSTNSNINNNNNQSWSMPTFPTNTSIPMINFNSPQQNFLQTDLTNDVIDLTTNNTVNSSTPIRDFIPVQPHAYTYPTPPIHQYPNVILPASPILQPTTITAVPPQPVTEAELILIPEIDIEEILGQIEAVIPDIDLDAARRTITAMNPIPSTNDLVTNFLDNGYTKKLKKSSDHDRHMSLKRSWSDTIDDIPKFLSSYSDPLTYFFDTKRKQSESYINHAKAFLVRAFPTTDKSILEQVLQEENYHFLPTIRKLEARFTIRTNAFLQRTAIRRSLDMLDLSTSGISRIPSASWLIKNNKFAYAIPHTPCEDFYNELRFAKNELRIRRYLGKVSKDHDKRVKKAKKGNETLECEICCREDLLIDDMVECTVGHLYCRNCVRTHVDVSFKEGKCRFVCVEHSCPGEYTNRLVSELLPPTDINRLNRRIQEENIRQAEIDGLECCPYCPYAVIVDNPDDKIFRCLNPECMKETCRLCKEPNHIPLRCDEVEKGVELEMRKFIEEHVTEAMIRKCPRCTQKFYKVEGCNKMTCSSCGLYICYVCRETINGYDHFTNNERCTLSNQSEKLHYEEMVQAYTNAKNEYLRLHPEAHDMVLRYDPISHLSKPLILSTSTT</sequence>
<dbReference type="Proteomes" id="UP000663891">
    <property type="component" value="Unassembled WGS sequence"/>
</dbReference>
<dbReference type="SMART" id="SM00647">
    <property type="entry name" value="IBR"/>
    <property type="match status" value="2"/>
</dbReference>
<gene>
    <name evidence="10" type="ORF">OKA104_LOCUS27673</name>
    <name evidence="9" type="ORF">VCS650_LOCUS8472</name>
</gene>
<evidence type="ECO:0000313" key="9">
    <source>
        <dbReference type="EMBL" id="CAF0885214.1"/>
    </source>
</evidence>
<dbReference type="Gene3D" id="3.30.40.10">
    <property type="entry name" value="Zinc/RING finger domain, C3HC4 (zinc finger)"/>
    <property type="match status" value="1"/>
</dbReference>
<comment type="caution">
    <text evidence="9">The sequence shown here is derived from an EMBL/GenBank/DDBJ whole genome shotgun (WGS) entry which is preliminary data.</text>
</comment>
<evidence type="ECO:0000256" key="7">
    <source>
        <dbReference type="ARBA" id="ARBA00022833"/>
    </source>
</evidence>
<evidence type="ECO:0000256" key="3">
    <source>
        <dbReference type="ARBA" id="ARBA00022723"/>
    </source>
</evidence>
<dbReference type="GO" id="GO:0016740">
    <property type="term" value="F:transferase activity"/>
    <property type="evidence" value="ECO:0007669"/>
    <property type="project" value="UniProtKB-KW"/>
</dbReference>
<dbReference type="SUPFAM" id="SSF57850">
    <property type="entry name" value="RING/U-box"/>
    <property type="match status" value="2"/>
</dbReference>
<dbReference type="InterPro" id="IPR047545">
    <property type="entry name" value="BRcat_RBR_RNF216"/>
</dbReference>
<protein>
    <recommendedName>
        <fullName evidence="8">RING-type domain-containing protein</fullName>
    </recommendedName>
</protein>
<dbReference type="InterPro" id="IPR044066">
    <property type="entry name" value="TRIAD_supradom"/>
</dbReference>
<dbReference type="OrthoDB" id="10009520at2759"/>
<feature type="domain" description="RING-type" evidence="8">
    <location>
        <begin position="438"/>
        <end position="650"/>
    </location>
</feature>
<dbReference type="PANTHER" id="PTHR22770:SF47">
    <property type="entry name" value="E3 UBIQUITIN-PROTEIN LIGASE RNF216"/>
    <property type="match status" value="1"/>
</dbReference>
<dbReference type="CDD" id="cd20339">
    <property type="entry name" value="BRcat_RBR_RNF216"/>
    <property type="match status" value="1"/>
</dbReference>
<dbReference type="AlphaFoldDB" id="A0A813YJX9"/>
<dbReference type="EMBL" id="CAJOAY010002579">
    <property type="protein sequence ID" value="CAF3963469.1"/>
    <property type="molecule type" value="Genomic_DNA"/>
</dbReference>
<keyword evidence="2" id="KW-0808">Transferase</keyword>
<dbReference type="Pfam" id="PF26200">
    <property type="entry name" value="Rcat_RNF216"/>
    <property type="match status" value="1"/>
</dbReference>
<dbReference type="InterPro" id="IPR013083">
    <property type="entry name" value="Znf_RING/FYVE/PHD"/>
</dbReference>
<proteinExistence type="predicted"/>
<keyword evidence="4" id="KW-0677">Repeat</keyword>
<evidence type="ECO:0000256" key="5">
    <source>
        <dbReference type="ARBA" id="ARBA00022771"/>
    </source>
</evidence>
<dbReference type="EMBL" id="CAJNON010000056">
    <property type="protein sequence ID" value="CAF0885214.1"/>
    <property type="molecule type" value="Genomic_DNA"/>
</dbReference>
<accession>A0A813YJX9</accession>
<dbReference type="InterPro" id="IPR051628">
    <property type="entry name" value="LUBAC_E3_Ligases"/>
</dbReference>
<dbReference type="CDD" id="cd20353">
    <property type="entry name" value="Rcat_RBR_RNF216"/>
    <property type="match status" value="1"/>
</dbReference>
<evidence type="ECO:0000256" key="4">
    <source>
        <dbReference type="ARBA" id="ARBA00022737"/>
    </source>
</evidence>
<organism evidence="9 11">
    <name type="scientific">Adineta steineri</name>
    <dbReference type="NCBI Taxonomy" id="433720"/>
    <lineage>
        <taxon>Eukaryota</taxon>
        <taxon>Metazoa</taxon>
        <taxon>Spiralia</taxon>
        <taxon>Gnathifera</taxon>
        <taxon>Rotifera</taxon>
        <taxon>Eurotatoria</taxon>
        <taxon>Bdelloidea</taxon>
        <taxon>Adinetida</taxon>
        <taxon>Adinetidae</taxon>
        <taxon>Adineta</taxon>
    </lineage>
</organism>
<keyword evidence="5" id="KW-0863">Zinc-finger</keyword>
<dbReference type="Gene3D" id="1.20.120.1750">
    <property type="match status" value="1"/>
</dbReference>
<keyword evidence="3" id="KW-0479">Metal-binding</keyword>
<dbReference type="PROSITE" id="PS51873">
    <property type="entry name" value="TRIAD"/>
    <property type="match status" value="1"/>
</dbReference>